<keyword evidence="3" id="KW-0493">Microtubule</keyword>
<dbReference type="GO" id="GO:0007023">
    <property type="term" value="P:post-chaperonin tubulin folding pathway"/>
    <property type="evidence" value="ECO:0007669"/>
    <property type="project" value="UniProtKB-UniRule"/>
</dbReference>
<gene>
    <name evidence="4" type="ORF">DNG_00584</name>
</gene>
<evidence type="ECO:0000313" key="5">
    <source>
        <dbReference type="Proteomes" id="UP001187682"/>
    </source>
</evidence>
<accession>A0AAE8MPF4</accession>
<comment type="subunit">
    <text evidence="3">Supercomplex made of cofactors A to E. Cofactors A and D function by capturing and stabilizing tubulin in a quasi-native conformation. Cofactor E binds to the cofactor D-tubulin complex; interaction with cofactor C then causes the release of tubulin polypeptides that are committed to the native state.</text>
</comment>
<dbReference type="InterPro" id="IPR036126">
    <property type="entry name" value="TBCA_sf"/>
</dbReference>
<dbReference type="GO" id="GO:0005874">
    <property type="term" value="C:microtubule"/>
    <property type="evidence" value="ECO:0007669"/>
    <property type="project" value="UniProtKB-KW"/>
</dbReference>
<comment type="caution">
    <text evidence="4">The sequence shown here is derived from an EMBL/GenBank/DDBJ whole genome shotgun (WGS) entry which is preliminary data.</text>
</comment>
<sequence length="129" mass="13975">MATNGSKKLSKLQISTQALLRLVKEEKSYHKELEQDKAAVAALRAELARKLANGETPGENDEYMIGQRDRAIKETEAVFAPLHTKIDNAVSNLEDAVKDAQDATEEELGNAKKAIADAKVLLAESAAAE</sequence>
<dbReference type="Pfam" id="PF02970">
    <property type="entry name" value="TBCA"/>
    <property type="match status" value="1"/>
</dbReference>
<dbReference type="Gene3D" id="1.20.58.90">
    <property type="match status" value="1"/>
</dbReference>
<keyword evidence="3" id="KW-0206">Cytoskeleton</keyword>
<dbReference type="EMBL" id="ONZQ02000001">
    <property type="protein sequence ID" value="SPN97068.1"/>
    <property type="molecule type" value="Genomic_DNA"/>
</dbReference>
<dbReference type="SUPFAM" id="SSF46988">
    <property type="entry name" value="Tubulin chaperone cofactor A"/>
    <property type="match status" value="1"/>
</dbReference>
<dbReference type="Proteomes" id="UP001187682">
    <property type="component" value="Unassembled WGS sequence"/>
</dbReference>
<dbReference type="PANTHER" id="PTHR21500:SF0">
    <property type="entry name" value="TUBULIN-SPECIFIC CHAPERONE A"/>
    <property type="match status" value="1"/>
</dbReference>
<evidence type="ECO:0000256" key="2">
    <source>
        <dbReference type="ARBA" id="ARBA00023186"/>
    </source>
</evidence>
<dbReference type="InterPro" id="IPR004226">
    <property type="entry name" value="TBCA"/>
</dbReference>
<dbReference type="AlphaFoldDB" id="A0AAE8MPF4"/>
<dbReference type="GO" id="GO:0007021">
    <property type="term" value="P:tubulin complex assembly"/>
    <property type="evidence" value="ECO:0007669"/>
    <property type="project" value="UniProtKB-UniRule"/>
</dbReference>
<name>A0AAE8MPF4_9PEZI</name>
<organism evidence="4 5">
    <name type="scientific">Cephalotrichum gorgonifer</name>
    <dbReference type="NCBI Taxonomy" id="2041049"/>
    <lineage>
        <taxon>Eukaryota</taxon>
        <taxon>Fungi</taxon>
        <taxon>Dikarya</taxon>
        <taxon>Ascomycota</taxon>
        <taxon>Pezizomycotina</taxon>
        <taxon>Sordariomycetes</taxon>
        <taxon>Hypocreomycetidae</taxon>
        <taxon>Microascales</taxon>
        <taxon>Microascaceae</taxon>
        <taxon>Cephalotrichum</taxon>
    </lineage>
</organism>
<keyword evidence="3" id="KW-0963">Cytoplasm</keyword>
<dbReference type="PANTHER" id="PTHR21500">
    <property type="entry name" value="TUBULIN-SPECIFIC CHAPERONE A"/>
    <property type="match status" value="1"/>
</dbReference>
<comment type="similarity">
    <text evidence="1 3">Belongs to the TBCA family.</text>
</comment>
<protein>
    <recommendedName>
        <fullName evidence="3">Tubulin-specific chaperone A</fullName>
    </recommendedName>
</protein>
<dbReference type="GO" id="GO:0048487">
    <property type="term" value="F:beta-tubulin binding"/>
    <property type="evidence" value="ECO:0007669"/>
    <property type="project" value="InterPro"/>
</dbReference>
<evidence type="ECO:0000256" key="1">
    <source>
        <dbReference type="ARBA" id="ARBA00006806"/>
    </source>
</evidence>
<reference evidence="4" key="1">
    <citation type="submission" date="2018-03" db="EMBL/GenBank/DDBJ databases">
        <authorList>
            <person name="Guldener U."/>
        </authorList>
    </citation>
    <scope>NUCLEOTIDE SEQUENCE</scope>
</reference>
<evidence type="ECO:0000256" key="3">
    <source>
        <dbReference type="RuleBase" id="RU364030"/>
    </source>
</evidence>
<keyword evidence="2 3" id="KW-0143">Chaperone</keyword>
<proteinExistence type="inferred from homology"/>
<dbReference type="GO" id="GO:0005829">
    <property type="term" value="C:cytosol"/>
    <property type="evidence" value="ECO:0007669"/>
    <property type="project" value="TreeGrafter"/>
</dbReference>
<keyword evidence="5" id="KW-1185">Reference proteome</keyword>
<evidence type="ECO:0000313" key="4">
    <source>
        <dbReference type="EMBL" id="SPN97068.1"/>
    </source>
</evidence>
<comment type="subcellular location">
    <subcellularLocation>
        <location evidence="3">Cytoplasm</location>
        <location evidence="3">Cytoskeleton</location>
    </subcellularLocation>
</comment>